<reference evidence="1 2" key="1">
    <citation type="journal article" date="2018" name="Nat. Biotechnol.">
        <title>A standardized bacterial taxonomy based on genome phylogeny substantially revises the tree of life.</title>
        <authorList>
            <person name="Parks D.H."/>
            <person name="Chuvochina M."/>
            <person name="Waite D.W."/>
            <person name="Rinke C."/>
            <person name="Skarshewski A."/>
            <person name="Chaumeil P.A."/>
            <person name="Hugenholtz P."/>
        </authorList>
    </citation>
    <scope>NUCLEOTIDE SEQUENCE [LARGE SCALE GENOMIC DNA]</scope>
    <source>
        <strain evidence="1">UBA11728</strain>
    </source>
</reference>
<dbReference type="EMBL" id="DPVV01000434">
    <property type="protein sequence ID" value="HCL03284.1"/>
    <property type="molecule type" value="Genomic_DNA"/>
</dbReference>
<protein>
    <submittedName>
        <fullName evidence="1">Uncharacterized protein</fullName>
    </submittedName>
</protein>
<evidence type="ECO:0000313" key="1">
    <source>
        <dbReference type="EMBL" id="HCL03284.1"/>
    </source>
</evidence>
<gene>
    <name evidence="1" type="ORF">DHW61_12920</name>
</gene>
<name>A0A3D2X8P0_9FIRM</name>
<comment type="caution">
    <text evidence="1">The sequence shown here is derived from an EMBL/GenBank/DDBJ whole genome shotgun (WGS) entry which is preliminary data.</text>
</comment>
<dbReference type="Proteomes" id="UP000262969">
    <property type="component" value="Unassembled WGS sequence"/>
</dbReference>
<sequence length="89" mass="10325">MKKKTNETIKITLVEVFTLPQEKDLIIVCSEETIAYLSQYHPEVFGYITSFVEEHINYGCILRITLPCMTFDINIYIKDDYNSKVLPSA</sequence>
<evidence type="ECO:0000313" key="2">
    <source>
        <dbReference type="Proteomes" id="UP000262969"/>
    </source>
</evidence>
<accession>A0A3D2X8P0</accession>
<proteinExistence type="predicted"/>
<dbReference type="AlphaFoldDB" id="A0A3D2X8P0"/>
<organism evidence="1 2">
    <name type="scientific">Lachnoclostridium phytofermentans</name>
    <dbReference type="NCBI Taxonomy" id="66219"/>
    <lineage>
        <taxon>Bacteria</taxon>
        <taxon>Bacillati</taxon>
        <taxon>Bacillota</taxon>
        <taxon>Clostridia</taxon>
        <taxon>Lachnospirales</taxon>
        <taxon>Lachnospiraceae</taxon>
    </lineage>
</organism>